<evidence type="ECO:0000313" key="2">
    <source>
        <dbReference type="EMBL" id="VZO36649.1"/>
    </source>
</evidence>
<organism evidence="2 3">
    <name type="scientific">Occultella aeris</name>
    <dbReference type="NCBI Taxonomy" id="2761496"/>
    <lineage>
        <taxon>Bacteria</taxon>
        <taxon>Bacillati</taxon>
        <taxon>Actinomycetota</taxon>
        <taxon>Actinomycetes</taxon>
        <taxon>Micrococcales</taxon>
        <taxon>Ruaniaceae</taxon>
        <taxon>Occultella</taxon>
    </lineage>
</organism>
<dbReference type="SUPFAM" id="SSF53448">
    <property type="entry name" value="Nucleotide-diphospho-sugar transferases"/>
    <property type="match status" value="1"/>
</dbReference>
<dbReference type="EMBL" id="CACRYJ010000025">
    <property type="protein sequence ID" value="VZO36649.1"/>
    <property type="molecule type" value="Genomic_DNA"/>
</dbReference>
<evidence type="ECO:0000259" key="1">
    <source>
        <dbReference type="Pfam" id="PF00535"/>
    </source>
</evidence>
<accession>A0A7M4DI85</accession>
<dbReference type="PANTHER" id="PTHR22916:SF56">
    <property type="entry name" value="GLYCOSYL TRANSFERASE"/>
    <property type="match status" value="1"/>
</dbReference>
<dbReference type="RefSeq" id="WP_156740646.1">
    <property type="nucleotide sequence ID" value="NZ_CACRYJ010000025.1"/>
</dbReference>
<dbReference type="InterPro" id="IPR001173">
    <property type="entry name" value="Glyco_trans_2-like"/>
</dbReference>
<protein>
    <submittedName>
        <fullName evidence="2">Glycosyltransferase EpsE</fullName>
        <ecNumber evidence="2">2.4.-.-</ecNumber>
    </submittedName>
</protein>
<dbReference type="AlphaFoldDB" id="A0A7M4DI85"/>
<dbReference type="Gene3D" id="3.90.550.10">
    <property type="entry name" value="Spore Coat Polysaccharide Biosynthesis Protein SpsA, Chain A"/>
    <property type="match status" value="1"/>
</dbReference>
<dbReference type="Proteomes" id="UP000419743">
    <property type="component" value="Unassembled WGS sequence"/>
</dbReference>
<dbReference type="PANTHER" id="PTHR22916">
    <property type="entry name" value="GLYCOSYLTRANSFERASE"/>
    <property type="match status" value="1"/>
</dbReference>
<keyword evidence="3" id="KW-1185">Reference proteome</keyword>
<dbReference type="Pfam" id="PF00535">
    <property type="entry name" value="Glycos_transf_2"/>
    <property type="match status" value="1"/>
</dbReference>
<proteinExistence type="predicted"/>
<feature type="domain" description="Glycosyltransferase 2-like" evidence="1">
    <location>
        <begin position="8"/>
        <end position="167"/>
    </location>
</feature>
<reference evidence="2 3" key="1">
    <citation type="submission" date="2019-11" db="EMBL/GenBank/DDBJ databases">
        <authorList>
            <person name="Criscuolo A."/>
        </authorList>
    </citation>
    <scope>NUCLEOTIDE SEQUENCE [LARGE SCALE GENOMIC DNA]</scope>
    <source>
        <strain evidence="2">CIP111667</strain>
    </source>
</reference>
<gene>
    <name evidence="2" type="primary">epsE</name>
    <name evidence="2" type="ORF">HALOF300_01836</name>
</gene>
<name>A0A7M4DI85_9MICO</name>
<comment type="caution">
    <text evidence="2">The sequence shown here is derived from an EMBL/GenBank/DDBJ whole genome shotgun (WGS) entry which is preliminary data.</text>
</comment>
<dbReference type="InterPro" id="IPR029044">
    <property type="entry name" value="Nucleotide-diphossugar_trans"/>
</dbReference>
<keyword evidence="2" id="KW-0328">Glycosyltransferase</keyword>
<evidence type="ECO:0000313" key="3">
    <source>
        <dbReference type="Proteomes" id="UP000419743"/>
    </source>
</evidence>
<dbReference type="CDD" id="cd00761">
    <property type="entry name" value="Glyco_tranf_GTA_type"/>
    <property type="match status" value="1"/>
</dbReference>
<dbReference type="EC" id="2.4.-.-" evidence="2"/>
<sequence length="315" mass="35095">MSTPRLTIGLPVYNGEAHLAETLESILAQDFTDFELIVGDNASTDGTRDILCDFATRDERIILELSDENHGAAWNYNRLVTAARGELFKWAAADDLIAPTYVSACINELDRHPEAVLAYAGTTLIDDRGVRIRDHADGLHLTQPQPWERLRQFAAKRWLCNPCFGVARTAVMRSDTTLITANRSSDVTYLAQMAVAGQIREVPDRLFYRRVVGESASLGAHNRRAVAAFFDPHRSAGVVPPMTRVFVDINRWILTRREAIVPRVRTAAAFSAAWMKRNAGVALWRARRRLRGGAVRGFYASVATASDQSRTEVAR</sequence>
<keyword evidence="2" id="KW-0808">Transferase</keyword>
<dbReference type="GO" id="GO:0016757">
    <property type="term" value="F:glycosyltransferase activity"/>
    <property type="evidence" value="ECO:0007669"/>
    <property type="project" value="UniProtKB-KW"/>
</dbReference>